<dbReference type="RefSeq" id="WP_077832883.1">
    <property type="nucleotide sequence ID" value="NZ_CP096983.1"/>
</dbReference>
<organism evidence="1 2">
    <name type="scientific">Clostridium felsineum</name>
    <dbReference type="NCBI Taxonomy" id="36839"/>
    <lineage>
        <taxon>Bacteria</taxon>
        <taxon>Bacillati</taxon>
        <taxon>Bacillota</taxon>
        <taxon>Clostridia</taxon>
        <taxon>Eubacteriales</taxon>
        <taxon>Clostridiaceae</taxon>
        <taxon>Clostridium</taxon>
    </lineage>
</organism>
<protein>
    <submittedName>
        <fullName evidence="1">HTH-type transcriptional regulator YtcD</fullName>
    </submittedName>
</protein>
<sequence>MDTDLNNGFPNQEKRQKDFKCSIGFAMTVIGGKWRAIILWHILNKPFIRYGELKRDIPNISHKILSQELKSLESDTLIEKIIYAQIPPRVEYTFTDRGKSLEHILNELCLWGQRYKMEGII</sequence>
<dbReference type="AlphaFoldDB" id="A0A1S8MD04"/>
<dbReference type="InterPro" id="IPR036390">
    <property type="entry name" value="WH_DNA-bd_sf"/>
</dbReference>
<dbReference type="KEGG" id="crw:CROST_043640"/>
<dbReference type="PANTHER" id="PTHR33204">
    <property type="entry name" value="TRANSCRIPTIONAL REGULATOR, MARR FAMILY"/>
    <property type="match status" value="1"/>
</dbReference>
<dbReference type="Proteomes" id="UP000190951">
    <property type="component" value="Chromosome"/>
</dbReference>
<dbReference type="PANTHER" id="PTHR33204:SF29">
    <property type="entry name" value="TRANSCRIPTIONAL REGULATOR"/>
    <property type="match status" value="1"/>
</dbReference>
<proteinExistence type="predicted"/>
<dbReference type="PROSITE" id="PS51118">
    <property type="entry name" value="HTH_HXLR"/>
    <property type="match status" value="1"/>
</dbReference>
<dbReference type="STRING" id="84029.CROST_07810"/>
<dbReference type="InterPro" id="IPR002577">
    <property type="entry name" value="HTH_HxlR"/>
</dbReference>
<dbReference type="SUPFAM" id="SSF46785">
    <property type="entry name" value="Winged helix' DNA-binding domain"/>
    <property type="match status" value="1"/>
</dbReference>
<dbReference type="EMBL" id="CP096983">
    <property type="protein sequence ID" value="URZ13598.1"/>
    <property type="molecule type" value="Genomic_DNA"/>
</dbReference>
<dbReference type="Pfam" id="PF01638">
    <property type="entry name" value="HxlR"/>
    <property type="match status" value="1"/>
</dbReference>
<evidence type="ECO:0000313" key="1">
    <source>
        <dbReference type="EMBL" id="URZ13598.1"/>
    </source>
</evidence>
<keyword evidence="2" id="KW-1185">Reference proteome</keyword>
<dbReference type="Gene3D" id="1.10.10.10">
    <property type="entry name" value="Winged helix-like DNA-binding domain superfamily/Winged helix DNA-binding domain"/>
    <property type="match status" value="1"/>
</dbReference>
<evidence type="ECO:0000313" key="2">
    <source>
        <dbReference type="Proteomes" id="UP000190951"/>
    </source>
</evidence>
<dbReference type="InterPro" id="IPR036388">
    <property type="entry name" value="WH-like_DNA-bd_sf"/>
</dbReference>
<accession>A0A1S8MD04</accession>
<gene>
    <name evidence="1" type="primary">ytcD</name>
    <name evidence="1" type="ORF">CROST_043640</name>
</gene>
<reference evidence="1 2" key="1">
    <citation type="submission" date="2022-04" db="EMBL/GenBank/DDBJ databases">
        <title>Genome sequence of C. roseum typestrain.</title>
        <authorList>
            <person name="Poehlein A."/>
            <person name="Schoch T."/>
            <person name="Duerre P."/>
            <person name="Daniel R."/>
        </authorList>
    </citation>
    <scope>NUCLEOTIDE SEQUENCE [LARGE SCALE GENOMIC DNA]</scope>
    <source>
        <strain evidence="1 2">DSM 7320</strain>
    </source>
</reference>
<name>A0A1S8MD04_9CLOT</name>